<name>A0A2T7PBY4_POMCA</name>
<feature type="region of interest" description="Disordered" evidence="1">
    <location>
        <begin position="183"/>
        <end position="221"/>
    </location>
</feature>
<dbReference type="AlphaFoldDB" id="A0A2T7PBY4"/>
<gene>
    <name evidence="2" type="ORF">C0Q70_10195</name>
</gene>
<accession>A0A2T7PBY4</accession>
<evidence type="ECO:0000313" key="3">
    <source>
        <dbReference type="Proteomes" id="UP000245119"/>
    </source>
</evidence>
<reference evidence="2 3" key="1">
    <citation type="submission" date="2018-04" db="EMBL/GenBank/DDBJ databases">
        <title>The genome of golden apple snail Pomacea canaliculata provides insight into stress tolerance and invasive adaptation.</title>
        <authorList>
            <person name="Liu C."/>
            <person name="Liu B."/>
            <person name="Ren Y."/>
            <person name="Zhang Y."/>
            <person name="Wang H."/>
            <person name="Li S."/>
            <person name="Jiang F."/>
            <person name="Yin L."/>
            <person name="Zhang G."/>
            <person name="Qian W."/>
            <person name="Fan W."/>
        </authorList>
    </citation>
    <scope>NUCLEOTIDE SEQUENCE [LARGE SCALE GENOMIC DNA]</scope>
    <source>
        <strain evidence="2">SZHN2017</strain>
        <tissue evidence="2">Muscle</tissue>
    </source>
</reference>
<comment type="caution">
    <text evidence="2">The sequence shown here is derived from an EMBL/GenBank/DDBJ whole genome shotgun (WGS) entry which is preliminary data.</text>
</comment>
<organism evidence="2 3">
    <name type="scientific">Pomacea canaliculata</name>
    <name type="common">Golden apple snail</name>
    <dbReference type="NCBI Taxonomy" id="400727"/>
    <lineage>
        <taxon>Eukaryota</taxon>
        <taxon>Metazoa</taxon>
        <taxon>Spiralia</taxon>
        <taxon>Lophotrochozoa</taxon>
        <taxon>Mollusca</taxon>
        <taxon>Gastropoda</taxon>
        <taxon>Caenogastropoda</taxon>
        <taxon>Architaenioglossa</taxon>
        <taxon>Ampullarioidea</taxon>
        <taxon>Ampullariidae</taxon>
        <taxon>Pomacea</taxon>
    </lineage>
</organism>
<evidence type="ECO:0000256" key="1">
    <source>
        <dbReference type="SAM" id="MobiDB-lite"/>
    </source>
</evidence>
<evidence type="ECO:0000313" key="2">
    <source>
        <dbReference type="EMBL" id="PVD30920.1"/>
    </source>
</evidence>
<protein>
    <submittedName>
        <fullName evidence="2">Uncharacterized protein</fullName>
    </submittedName>
</protein>
<proteinExistence type="predicted"/>
<feature type="compositionally biased region" description="Polar residues" evidence="1">
    <location>
        <begin position="190"/>
        <end position="199"/>
    </location>
</feature>
<keyword evidence="3" id="KW-1185">Reference proteome</keyword>
<sequence length="221" mass="26208">MMEQAADRNSSWSIYTAKQRRMQNEAKKKAEPLVTKEDWVEFHGLFPACCQDAKRASKDRLYGLKKKKPPSQYKASMKLAEAWSRRLNRLNDESQRFGQHDQHCAQVRMCKIQMTQEHQNRCFDMLNSYEERTDPRRLTIKFEQMRKSIARQPRPRCPRTLKSVDIPVVYRHSEAEEPVLLVFEDDQVNNEHQPSSSPGHNGESHRDDEILQWQDRDDKHI</sequence>
<feature type="compositionally biased region" description="Basic and acidic residues" evidence="1">
    <location>
        <begin position="202"/>
        <end position="221"/>
    </location>
</feature>
<dbReference type="EMBL" id="PZQS01000005">
    <property type="protein sequence ID" value="PVD30920.1"/>
    <property type="molecule type" value="Genomic_DNA"/>
</dbReference>
<dbReference type="Proteomes" id="UP000245119">
    <property type="component" value="Linkage Group LG5"/>
</dbReference>